<accession>A0AAD4SAU4</accession>
<keyword evidence="2" id="KW-1185">Reference proteome</keyword>
<name>A0AAD4SAU4_9MAGN</name>
<dbReference type="AlphaFoldDB" id="A0AAD4SAU4"/>
<dbReference type="EMBL" id="JAJJMB010012264">
    <property type="protein sequence ID" value="KAI3879169.1"/>
    <property type="molecule type" value="Genomic_DNA"/>
</dbReference>
<comment type="caution">
    <text evidence="1">The sequence shown here is derived from an EMBL/GenBank/DDBJ whole genome shotgun (WGS) entry which is preliminary data.</text>
</comment>
<evidence type="ECO:0000313" key="1">
    <source>
        <dbReference type="EMBL" id="KAI3879169.1"/>
    </source>
</evidence>
<gene>
    <name evidence="1" type="ORF">MKW98_028736</name>
</gene>
<organism evidence="1 2">
    <name type="scientific">Papaver atlanticum</name>
    <dbReference type="NCBI Taxonomy" id="357466"/>
    <lineage>
        <taxon>Eukaryota</taxon>
        <taxon>Viridiplantae</taxon>
        <taxon>Streptophyta</taxon>
        <taxon>Embryophyta</taxon>
        <taxon>Tracheophyta</taxon>
        <taxon>Spermatophyta</taxon>
        <taxon>Magnoliopsida</taxon>
        <taxon>Ranunculales</taxon>
        <taxon>Papaveraceae</taxon>
        <taxon>Papaveroideae</taxon>
        <taxon>Papaver</taxon>
    </lineage>
</organism>
<evidence type="ECO:0000313" key="2">
    <source>
        <dbReference type="Proteomes" id="UP001202328"/>
    </source>
</evidence>
<dbReference type="Proteomes" id="UP001202328">
    <property type="component" value="Unassembled WGS sequence"/>
</dbReference>
<protein>
    <submittedName>
        <fullName evidence="1">Uncharacterized protein</fullName>
    </submittedName>
</protein>
<sequence length="203" mass="23146">MFKAMYGRIFVPVTQISTRKSDDITTIQRIGIFFSVEQWIVCMQLRQLNKISSPNQLNLIKVLKISSLVNLVLPHSLRIKVVWHKSHHPLDLGKFPSWHFPVTVGGAKIRYVDISSPDDKYVIGLPLGSDVPKVIANSYEGLLRMVSGMRNVITDTIQESARYQHDAALRSDKVNLGISRDGLAVDRLDCVVKRLTRCRQWYM</sequence>
<reference evidence="1" key="1">
    <citation type="submission" date="2022-04" db="EMBL/GenBank/DDBJ databases">
        <title>A functionally conserved STORR gene fusion in Papaver species that diverged 16.8 million years ago.</title>
        <authorList>
            <person name="Catania T."/>
        </authorList>
    </citation>
    <scope>NUCLEOTIDE SEQUENCE</scope>
    <source>
        <strain evidence="1">S-188037</strain>
    </source>
</reference>
<proteinExistence type="predicted"/>